<organism evidence="1 2">
    <name type="scientific">Candidatus Faecenecus gallistercoris</name>
    <dbReference type="NCBI Taxonomy" id="2840793"/>
    <lineage>
        <taxon>Bacteria</taxon>
        <taxon>Bacillati</taxon>
        <taxon>Bacillota</taxon>
        <taxon>Bacillota incertae sedis</taxon>
        <taxon>Candidatus Faecenecus</taxon>
    </lineage>
</organism>
<protein>
    <submittedName>
        <fullName evidence="1">Uncharacterized protein</fullName>
    </submittedName>
</protein>
<evidence type="ECO:0000313" key="2">
    <source>
        <dbReference type="Proteomes" id="UP000886725"/>
    </source>
</evidence>
<dbReference type="EMBL" id="DVFU01000107">
    <property type="protein sequence ID" value="HIQ65178.1"/>
    <property type="molecule type" value="Genomic_DNA"/>
</dbReference>
<dbReference type="AlphaFoldDB" id="A0A9D1CL43"/>
<sequence>MERTEDVVFLSDEVSECFKSIIDISSKYYSYDETIERIGRYILFQEPNPYYDYIVEQFPHVSKSLVFGMLLGNFLEITHYRQEMGIKLDSKREEVYNILLGAFQMQHNVTIRIPYAHFCLLLNDVCCYLNHPSPLYQQTVVSTFYRSEFENIVEFYDCLAPLSHVLLSQNSVSPKEEVYYTVVEAASDALELFVFSKHAFDSPFFMPDNLRQMTQVLRELPEEKRQKNKFYHSVIRQVQARLSFNQGEDERKIALLECVLSGIYEKDFSVQTEFEQMMVESMTKEHMTSEFLSTFYDEHEEDVLKTFLLNFSVVSKESQLKDLKLFDEVCHRGGRQYRKK</sequence>
<accession>A0A9D1CL43</accession>
<reference evidence="1" key="1">
    <citation type="submission" date="2020-10" db="EMBL/GenBank/DDBJ databases">
        <authorList>
            <person name="Gilroy R."/>
        </authorList>
    </citation>
    <scope>NUCLEOTIDE SEQUENCE</scope>
    <source>
        <strain evidence="1">CHK165-10780</strain>
    </source>
</reference>
<name>A0A9D1CL43_9FIRM</name>
<proteinExistence type="predicted"/>
<gene>
    <name evidence="1" type="ORF">IAC85_05515</name>
</gene>
<dbReference type="Proteomes" id="UP000886725">
    <property type="component" value="Unassembled WGS sequence"/>
</dbReference>
<evidence type="ECO:0000313" key="1">
    <source>
        <dbReference type="EMBL" id="HIQ65178.1"/>
    </source>
</evidence>
<reference evidence="1" key="2">
    <citation type="journal article" date="2021" name="PeerJ">
        <title>Extensive microbial diversity within the chicken gut microbiome revealed by metagenomics and culture.</title>
        <authorList>
            <person name="Gilroy R."/>
            <person name="Ravi A."/>
            <person name="Getino M."/>
            <person name="Pursley I."/>
            <person name="Horton D.L."/>
            <person name="Alikhan N.F."/>
            <person name="Baker D."/>
            <person name="Gharbi K."/>
            <person name="Hall N."/>
            <person name="Watson M."/>
            <person name="Adriaenssens E.M."/>
            <person name="Foster-Nyarko E."/>
            <person name="Jarju S."/>
            <person name="Secka A."/>
            <person name="Antonio M."/>
            <person name="Oren A."/>
            <person name="Chaudhuri R.R."/>
            <person name="La Ragione R."/>
            <person name="Hildebrand F."/>
            <person name="Pallen M.J."/>
        </authorList>
    </citation>
    <scope>NUCLEOTIDE SEQUENCE</scope>
    <source>
        <strain evidence="1">CHK165-10780</strain>
    </source>
</reference>
<comment type="caution">
    <text evidence="1">The sequence shown here is derived from an EMBL/GenBank/DDBJ whole genome shotgun (WGS) entry which is preliminary data.</text>
</comment>